<protein>
    <submittedName>
        <fullName evidence="3">Uncharacterized protein</fullName>
    </submittedName>
</protein>
<evidence type="ECO:0000313" key="3">
    <source>
        <dbReference type="EMBL" id="CAD8391856.1"/>
    </source>
</evidence>
<dbReference type="EMBL" id="HBEK01003344">
    <property type="protein sequence ID" value="CAD8391856.1"/>
    <property type="molecule type" value="Transcribed_RNA"/>
</dbReference>
<keyword evidence="2" id="KW-0812">Transmembrane</keyword>
<feature type="compositionally biased region" description="Polar residues" evidence="1">
    <location>
        <begin position="95"/>
        <end position="112"/>
    </location>
</feature>
<name>A0A7S0G0D4_9RHOD</name>
<gene>
    <name evidence="3" type="ORF">RMAR0315_LOCUS1831</name>
</gene>
<accession>A0A7S0G0D4</accession>
<feature type="region of interest" description="Disordered" evidence="1">
    <location>
        <begin position="91"/>
        <end position="112"/>
    </location>
</feature>
<organism evidence="3">
    <name type="scientific">Rhodosorus marinus</name>
    <dbReference type="NCBI Taxonomy" id="101924"/>
    <lineage>
        <taxon>Eukaryota</taxon>
        <taxon>Rhodophyta</taxon>
        <taxon>Stylonematophyceae</taxon>
        <taxon>Stylonematales</taxon>
        <taxon>Stylonemataceae</taxon>
        <taxon>Rhodosorus</taxon>
    </lineage>
</organism>
<feature type="transmembrane region" description="Helical" evidence="2">
    <location>
        <begin position="34"/>
        <end position="61"/>
    </location>
</feature>
<keyword evidence="2" id="KW-1133">Transmembrane helix</keyword>
<reference evidence="3" key="1">
    <citation type="submission" date="2021-01" db="EMBL/GenBank/DDBJ databases">
        <authorList>
            <person name="Corre E."/>
            <person name="Pelletier E."/>
            <person name="Niang G."/>
            <person name="Scheremetjew M."/>
            <person name="Finn R."/>
            <person name="Kale V."/>
            <person name="Holt S."/>
            <person name="Cochrane G."/>
            <person name="Meng A."/>
            <person name="Brown T."/>
            <person name="Cohen L."/>
        </authorList>
    </citation>
    <scope>NUCLEOTIDE SEQUENCE</scope>
    <source>
        <strain evidence="3">UTEX LB 2760</strain>
    </source>
</reference>
<dbReference type="AlphaFoldDB" id="A0A7S0G0D4"/>
<evidence type="ECO:0000256" key="2">
    <source>
        <dbReference type="SAM" id="Phobius"/>
    </source>
</evidence>
<proteinExistence type="predicted"/>
<sequence>MPADLLQPLVVLNQREPSNARHIRKTNFWNPLPLLIGLCILFLSFNRFLPSGGLILPIAFLHHPLGPKLPNSFENDYEFLKIRNNKKINYRGAKSGTSGTPLKLQTQPSCPT</sequence>
<keyword evidence="2" id="KW-0472">Membrane</keyword>
<evidence type="ECO:0000256" key="1">
    <source>
        <dbReference type="SAM" id="MobiDB-lite"/>
    </source>
</evidence>